<gene>
    <name evidence="2" type="ORF">CVLEPA_LOCUS24406</name>
</gene>
<comment type="similarity">
    <text evidence="1">Belongs to the MGME1 family.</text>
</comment>
<comment type="function">
    <text evidence="1">Metal-dependent single-stranded DNA (ssDNA) exonuclease involved in mitochondrial genome maintenance.</text>
</comment>
<dbReference type="EMBL" id="CAWYQH010000119">
    <property type="protein sequence ID" value="CAK8691643.1"/>
    <property type="molecule type" value="Genomic_DNA"/>
</dbReference>
<dbReference type="PANTHER" id="PTHR31340">
    <property type="entry name" value="MITOCHONDRIAL GENOME MAINTENANCE EXONUCLEASE 1"/>
    <property type="match status" value="1"/>
</dbReference>
<keyword evidence="1" id="KW-0496">Mitochondrion</keyword>
<dbReference type="HAMAP" id="MF_03030">
    <property type="entry name" value="MGME1"/>
    <property type="match status" value="1"/>
</dbReference>
<keyword evidence="1" id="KW-0269">Exonuclease</keyword>
<evidence type="ECO:0000313" key="3">
    <source>
        <dbReference type="Proteomes" id="UP001642483"/>
    </source>
</evidence>
<keyword evidence="3" id="KW-1185">Reference proteome</keyword>
<organism evidence="2 3">
    <name type="scientific">Clavelina lepadiformis</name>
    <name type="common">Light-bulb sea squirt</name>
    <name type="synonym">Ascidia lepadiformis</name>
    <dbReference type="NCBI Taxonomy" id="159417"/>
    <lineage>
        <taxon>Eukaryota</taxon>
        <taxon>Metazoa</taxon>
        <taxon>Chordata</taxon>
        <taxon>Tunicata</taxon>
        <taxon>Ascidiacea</taxon>
        <taxon>Aplousobranchia</taxon>
        <taxon>Clavelinidae</taxon>
        <taxon>Clavelina</taxon>
    </lineage>
</organism>
<sequence>MWLQRTSLVLKHCQPALNGRISWAVCSCKRLLSTEDDVSALGDKLNFPLTREDGSDNVSHNDEKLPSVTRILQATQPVESALALLAWKRKMIAKLGEKGFAEMQKKTLEAGSACHSAIEQYLNGDVIDDIIVPESSEKLWSSVKPILKDVDKIEMVEGKCFHPHLKYYGFVDCVATYCGNLCVIDWKTSKRTVTKLNYCYDDPLQVAAYAGAVNCNLSPDKQVKQGVVVKIYHQGNPATALVMNEFTLEYYWRQWLRRLAAYNSLQDST</sequence>
<name>A0ABP0GIS1_CLALP</name>
<evidence type="ECO:0000313" key="2">
    <source>
        <dbReference type="EMBL" id="CAK8691643.1"/>
    </source>
</evidence>
<dbReference type="EC" id="3.1.-.-" evidence="1"/>
<proteinExistence type="inferred from homology"/>
<keyword evidence="1" id="KW-0540">Nuclease</keyword>
<dbReference type="InterPro" id="IPR011604">
    <property type="entry name" value="PDDEXK-like_dom_sf"/>
</dbReference>
<keyword evidence="1" id="KW-0378">Hydrolase</keyword>
<dbReference type="Gene3D" id="3.90.320.10">
    <property type="match status" value="1"/>
</dbReference>
<feature type="active site" evidence="1">
    <location>
        <position position="187"/>
    </location>
</feature>
<comment type="caution">
    <text evidence="2">The sequence shown here is derived from an EMBL/GenBank/DDBJ whole genome shotgun (WGS) entry which is preliminary data.</text>
</comment>
<protein>
    <recommendedName>
        <fullName evidence="1">Mitochondrial genome maintenance exonuclease 1</fullName>
        <ecNumber evidence="1">3.1.-.-</ecNumber>
    </recommendedName>
</protein>
<feature type="active site" evidence="1">
    <location>
        <position position="172"/>
    </location>
</feature>
<reference evidence="2 3" key="1">
    <citation type="submission" date="2024-02" db="EMBL/GenBank/DDBJ databases">
        <authorList>
            <person name="Daric V."/>
            <person name="Darras S."/>
        </authorList>
    </citation>
    <scope>NUCLEOTIDE SEQUENCE [LARGE SCALE GENOMIC DNA]</scope>
</reference>
<feature type="active site" evidence="1">
    <location>
        <position position="185"/>
    </location>
</feature>
<comment type="subcellular location">
    <subcellularLocation>
        <location evidence="1">Mitochondrion</location>
    </subcellularLocation>
</comment>
<accession>A0ABP0GIS1</accession>
<evidence type="ECO:0000256" key="1">
    <source>
        <dbReference type="HAMAP-Rule" id="MF_03030"/>
    </source>
</evidence>
<dbReference type="PANTHER" id="PTHR31340:SF5">
    <property type="entry name" value="MITOCHONDRIAL GENOME MAINTENANCE EXONUCLEASE 1"/>
    <property type="match status" value="1"/>
</dbReference>
<dbReference type="Proteomes" id="UP001642483">
    <property type="component" value="Unassembled WGS sequence"/>
</dbReference>